<name>A0A8H5G490_9AGAR</name>
<dbReference type="AlphaFoldDB" id="A0A8H5G490"/>
<dbReference type="InterPro" id="IPR024768">
    <property type="entry name" value="Marf1"/>
</dbReference>
<dbReference type="OrthoDB" id="549353at2759"/>
<dbReference type="GO" id="GO:0010468">
    <property type="term" value="P:regulation of gene expression"/>
    <property type="evidence" value="ECO:0007669"/>
    <property type="project" value="InterPro"/>
</dbReference>
<feature type="compositionally biased region" description="Polar residues" evidence="1">
    <location>
        <begin position="199"/>
        <end position="211"/>
    </location>
</feature>
<evidence type="ECO:0000313" key="4">
    <source>
        <dbReference type="Proteomes" id="UP000559027"/>
    </source>
</evidence>
<feature type="compositionally biased region" description="Low complexity" evidence="1">
    <location>
        <begin position="167"/>
        <end position="180"/>
    </location>
</feature>
<protein>
    <recommendedName>
        <fullName evidence="2">NYN domain-containing protein</fullName>
    </recommendedName>
</protein>
<feature type="region of interest" description="Disordered" evidence="1">
    <location>
        <begin position="310"/>
        <end position="443"/>
    </location>
</feature>
<dbReference type="Proteomes" id="UP000559027">
    <property type="component" value="Unassembled WGS sequence"/>
</dbReference>
<dbReference type="CDD" id="cd10910">
    <property type="entry name" value="PIN_limkain_b1_N_like"/>
    <property type="match status" value="1"/>
</dbReference>
<dbReference type="EMBL" id="JAACJO010000005">
    <property type="protein sequence ID" value="KAF5358174.1"/>
    <property type="molecule type" value="Genomic_DNA"/>
</dbReference>
<dbReference type="GO" id="GO:0004540">
    <property type="term" value="F:RNA nuclease activity"/>
    <property type="evidence" value="ECO:0007669"/>
    <property type="project" value="InterPro"/>
</dbReference>
<dbReference type="InterPro" id="IPR021139">
    <property type="entry name" value="NYN"/>
</dbReference>
<organism evidence="3 4">
    <name type="scientific">Leucocoprinus leucothites</name>
    <dbReference type="NCBI Taxonomy" id="201217"/>
    <lineage>
        <taxon>Eukaryota</taxon>
        <taxon>Fungi</taxon>
        <taxon>Dikarya</taxon>
        <taxon>Basidiomycota</taxon>
        <taxon>Agaricomycotina</taxon>
        <taxon>Agaricomycetes</taxon>
        <taxon>Agaricomycetidae</taxon>
        <taxon>Agaricales</taxon>
        <taxon>Agaricineae</taxon>
        <taxon>Agaricaceae</taxon>
        <taxon>Leucocoprinus</taxon>
    </lineage>
</organism>
<evidence type="ECO:0000313" key="3">
    <source>
        <dbReference type="EMBL" id="KAF5358174.1"/>
    </source>
</evidence>
<feature type="region of interest" description="Disordered" evidence="1">
    <location>
        <begin position="158"/>
        <end position="268"/>
    </location>
</feature>
<feature type="compositionally biased region" description="Basic and acidic residues" evidence="1">
    <location>
        <begin position="347"/>
        <end position="356"/>
    </location>
</feature>
<proteinExistence type="predicted"/>
<feature type="domain" description="NYN" evidence="2">
    <location>
        <begin position="6"/>
        <end position="148"/>
    </location>
</feature>
<dbReference type="Pfam" id="PF01936">
    <property type="entry name" value="NYN"/>
    <property type="match status" value="1"/>
</dbReference>
<evidence type="ECO:0000259" key="2">
    <source>
        <dbReference type="Pfam" id="PF01936"/>
    </source>
</evidence>
<reference evidence="3 4" key="1">
    <citation type="journal article" date="2020" name="ISME J.">
        <title>Uncovering the hidden diversity of litter-decomposition mechanisms in mushroom-forming fungi.</title>
        <authorList>
            <person name="Floudas D."/>
            <person name="Bentzer J."/>
            <person name="Ahren D."/>
            <person name="Johansson T."/>
            <person name="Persson P."/>
            <person name="Tunlid A."/>
        </authorList>
    </citation>
    <scope>NUCLEOTIDE SEQUENCE [LARGE SCALE GENOMIC DNA]</scope>
    <source>
        <strain evidence="3 4">CBS 146.42</strain>
    </source>
</reference>
<dbReference type="GO" id="GO:0005777">
    <property type="term" value="C:peroxisome"/>
    <property type="evidence" value="ECO:0007669"/>
    <property type="project" value="InterPro"/>
</dbReference>
<dbReference type="GO" id="GO:1905762">
    <property type="term" value="F:CCR4-NOT complex binding"/>
    <property type="evidence" value="ECO:0007669"/>
    <property type="project" value="TreeGrafter"/>
</dbReference>
<evidence type="ECO:0000256" key="1">
    <source>
        <dbReference type="SAM" id="MobiDB-lite"/>
    </source>
</evidence>
<gene>
    <name evidence="3" type="ORF">D9756_001856</name>
</gene>
<keyword evidence="4" id="KW-1185">Reference proteome</keyword>
<dbReference type="PANTHER" id="PTHR14379:SF3">
    <property type="entry name" value="MEIOSIS REGULATOR AND MRNA STABILITY FACTOR 1"/>
    <property type="match status" value="1"/>
</dbReference>
<dbReference type="PANTHER" id="PTHR14379">
    <property type="entry name" value="LIMKAIN B LKAP"/>
    <property type="match status" value="1"/>
</dbReference>
<comment type="caution">
    <text evidence="3">The sequence shown here is derived from an EMBL/GenBank/DDBJ whole genome shotgun (WGS) entry which is preliminary data.</text>
</comment>
<sequence>MQRTQRVDIFWDFATTPIDGDVSGYQIAKGLREIADSYGLVRSFRTYLDVVRQQHPGFSKLKRELYTSGISIIDCPSTSREDVADKAMIVDILTLVMDESPAHTILVATGDQDISYALAILRLRRFRVILVYPTGTHECLVMQSDESINWHRRILGRDSSESDQDDLSSSSSSSSPSPSSKHSITPYIPYSSAPPINGFPSSASAQMSTGGHSKHVGTSGRRTSSPRHQIAKLNANSPLIDVQPPHRPSLTPPLIVSPHKSRAPSSIGSFREASLLSAGSRGVSTADAKPRARSDTVSGGFFFSSPPSFPLGLPPTAIKTPTPRAAPEISPVSSHSSGGFAIVNRPTPERHLDQGRRAAGASQPEATSIPIPLEPLNGPTQILPTAAPPTTPAPSINLQGNTPTIAAVDPAPGAIDKATSLATPDTPRAPVPAKVPHSGATTRTDRLAVASQGFDNKQAATVGASSSAATLKPRATLNPPKPVKVVAANSATTSGPPKSVPVIYRPLVKCLRVPNQHGIMWFNQSQVASAILRINPQVYKTAGVKKWGAYALAAQKAGIVSLRGETISLSVEWLNVPVP</sequence>
<dbReference type="Gene3D" id="3.40.50.1010">
    <property type="entry name" value="5'-nuclease"/>
    <property type="match status" value="1"/>
</dbReference>
<accession>A0A8H5G490</accession>